<dbReference type="PANTHER" id="PTHR43031:SF1">
    <property type="entry name" value="PYRIDINE NUCLEOTIDE-DISULPHIDE OXIDOREDUCTASE"/>
    <property type="match status" value="1"/>
</dbReference>
<evidence type="ECO:0000313" key="2">
    <source>
        <dbReference type="EMBL" id="BDD88744.1"/>
    </source>
</evidence>
<dbReference type="InterPro" id="IPR012347">
    <property type="entry name" value="Ferritin-like"/>
</dbReference>
<dbReference type="InterPro" id="IPR009078">
    <property type="entry name" value="Ferritin-like_SF"/>
</dbReference>
<dbReference type="SMART" id="SM00450">
    <property type="entry name" value="RHOD"/>
    <property type="match status" value="1"/>
</dbReference>
<sequence length="282" mass="31106">MGWRQFFTPVRSMSAPEARSFMEKLAANQFQLVDVRQPGEYRRGHLPGARLVPMADLGAESEGLDPDKPTLVYCAIGGRSRIAAQMLAGKGFSQVINLSGGIKAWSDNVAVGPEDAGLELFSGTETLPEVLTIAYGLESALQDFYRSMADTMKRHDVRDLFQLLASIEAKHRRQIAERYRQLQAEEEGLPPLGEQAAGEALEGGLTTEQYLDLYQPDLEKPEEVVALAMAIEAQALDLYQRAADRNASSTAREGLMTIAEEEREHIRRLGALLEAETDAGRR</sequence>
<accession>A0ABM7WCM5</accession>
<dbReference type="CDD" id="cd00158">
    <property type="entry name" value="RHOD"/>
    <property type="match status" value="1"/>
</dbReference>
<feature type="domain" description="Rhodanese" evidence="1">
    <location>
        <begin position="26"/>
        <end position="110"/>
    </location>
</feature>
<dbReference type="InterPro" id="IPR001763">
    <property type="entry name" value="Rhodanese-like_dom"/>
</dbReference>
<dbReference type="PANTHER" id="PTHR43031">
    <property type="entry name" value="FAD-DEPENDENT OXIDOREDUCTASE"/>
    <property type="match status" value="1"/>
</dbReference>
<gene>
    <name evidence="2" type="ORF">DPPLL_31090</name>
</gene>
<dbReference type="PROSITE" id="PS50206">
    <property type="entry name" value="RHODANESE_3"/>
    <property type="match status" value="1"/>
</dbReference>
<dbReference type="EMBL" id="AP025516">
    <property type="protein sequence ID" value="BDD88744.1"/>
    <property type="molecule type" value="Genomic_DNA"/>
</dbReference>
<organism evidence="2 3">
    <name type="scientific">Desulfofustis limnaeus</name>
    <dbReference type="NCBI Taxonomy" id="2740163"/>
    <lineage>
        <taxon>Bacteria</taxon>
        <taxon>Pseudomonadati</taxon>
        <taxon>Thermodesulfobacteriota</taxon>
        <taxon>Desulfobulbia</taxon>
        <taxon>Desulfobulbales</taxon>
        <taxon>Desulfocapsaceae</taxon>
        <taxon>Desulfofustis</taxon>
    </lineage>
</organism>
<evidence type="ECO:0000259" key="1">
    <source>
        <dbReference type="PROSITE" id="PS50206"/>
    </source>
</evidence>
<reference evidence="2 3" key="1">
    <citation type="submission" date="2022-01" db="EMBL/GenBank/DDBJ databases">
        <title>Desulfofustis limnae sp. nov., a novel mesophilic sulfate-reducing bacterium isolated from marsh soil.</title>
        <authorList>
            <person name="Watanabe M."/>
            <person name="Takahashi A."/>
            <person name="Kojima H."/>
            <person name="Fukui M."/>
        </authorList>
    </citation>
    <scope>NUCLEOTIDE SEQUENCE [LARGE SCALE GENOMIC DNA]</scope>
    <source>
        <strain evidence="2 3">PPLL</strain>
    </source>
</reference>
<protein>
    <submittedName>
        <fullName evidence="2">Sulfurtransferase</fullName>
    </submittedName>
</protein>
<dbReference type="InterPro" id="IPR036873">
    <property type="entry name" value="Rhodanese-like_dom_sf"/>
</dbReference>
<name>A0ABM7WCM5_9BACT</name>
<dbReference type="Gene3D" id="1.20.1260.10">
    <property type="match status" value="1"/>
</dbReference>
<dbReference type="SUPFAM" id="SSF52821">
    <property type="entry name" value="Rhodanese/Cell cycle control phosphatase"/>
    <property type="match status" value="1"/>
</dbReference>
<dbReference type="InterPro" id="IPR001307">
    <property type="entry name" value="Thiosulphate_STrfase_CS"/>
</dbReference>
<dbReference type="Pfam" id="PF00581">
    <property type="entry name" value="Rhodanese"/>
    <property type="match status" value="1"/>
</dbReference>
<dbReference type="InterPro" id="IPR050229">
    <property type="entry name" value="GlpE_sulfurtransferase"/>
</dbReference>
<evidence type="ECO:0000313" key="3">
    <source>
        <dbReference type="Proteomes" id="UP000830055"/>
    </source>
</evidence>
<dbReference type="InterPro" id="IPR003251">
    <property type="entry name" value="Rr_diiron-bd_dom"/>
</dbReference>
<dbReference type="Proteomes" id="UP000830055">
    <property type="component" value="Chromosome"/>
</dbReference>
<proteinExistence type="predicted"/>
<dbReference type="PROSITE" id="PS00380">
    <property type="entry name" value="RHODANESE_1"/>
    <property type="match status" value="1"/>
</dbReference>
<dbReference type="RefSeq" id="WP_284152079.1">
    <property type="nucleotide sequence ID" value="NZ_AP025516.1"/>
</dbReference>
<dbReference type="Gene3D" id="3.40.250.10">
    <property type="entry name" value="Rhodanese-like domain"/>
    <property type="match status" value="1"/>
</dbReference>
<dbReference type="CDD" id="cd01045">
    <property type="entry name" value="Ferritin_like_AB"/>
    <property type="match status" value="1"/>
</dbReference>
<keyword evidence="3" id="KW-1185">Reference proteome</keyword>
<dbReference type="SUPFAM" id="SSF47240">
    <property type="entry name" value="Ferritin-like"/>
    <property type="match status" value="1"/>
</dbReference>
<dbReference type="Pfam" id="PF02915">
    <property type="entry name" value="Rubrerythrin"/>
    <property type="match status" value="1"/>
</dbReference>